<accession>A0ABQ8FX09</accession>
<evidence type="ECO:0000256" key="1">
    <source>
        <dbReference type="SAM" id="MobiDB-lite"/>
    </source>
</evidence>
<reference evidence="2 3" key="1">
    <citation type="journal article" date="2021" name="Nat. Commun.">
        <title>Genetic determinants of endophytism in the Arabidopsis root mycobiome.</title>
        <authorList>
            <person name="Mesny F."/>
            <person name="Miyauchi S."/>
            <person name="Thiergart T."/>
            <person name="Pickel B."/>
            <person name="Atanasova L."/>
            <person name="Karlsson M."/>
            <person name="Huettel B."/>
            <person name="Barry K.W."/>
            <person name="Haridas S."/>
            <person name="Chen C."/>
            <person name="Bauer D."/>
            <person name="Andreopoulos W."/>
            <person name="Pangilinan J."/>
            <person name="LaButti K."/>
            <person name="Riley R."/>
            <person name="Lipzen A."/>
            <person name="Clum A."/>
            <person name="Drula E."/>
            <person name="Henrissat B."/>
            <person name="Kohler A."/>
            <person name="Grigoriev I.V."/>
            <person name="Martin F.M."/>
            <person name="Hacquard S."/>
        </authorList>
    </citation>
    <scope>NUCLEOTIDE SEQUENCE [LARGE SCALE GENOMIC DNA]</scope>
    <source>
        <strain evidence="2 3">MPI-SDFR-AT-0080</strain>
    </source>
</reference>
<feature type="region of interest" description="Disordered" evidence="1">
    <location>
        <begin position="1"/>
        <end position="166"/>
    </location>
</feature>
<dbReference type="Proteomes" id="UP000774617">
    <property type="component" value="Unassembled WGS sequence"/>
</dbReference>
<organism evidence="2 3">
    <name type="scientific">Macrophomina phaseolina</name>
    <dbReference type="NCBI Taxonomy" id="35725"/>
    <lineage>
        <taxon>Eukaryota</taxon>
        <taxon>Fungi</taxon>
        <taxon>Dikarya</taxon>
        <taxon>Ascomycota</taxon>
        <taxon>Pezizomycotina</taxon>
        <taxon>Dothideomycetes</taxon>
        <taxon>Dothideomycetes incertae sedis</taxon>
        <taxon>Botryosphaeriales</taxon>
        <taxon>Botryosphaeriaceae</taxon>
        <taxon>Macrophomina</taxon>
    </lineage>
</organism>
<feature type="compositionally biased region" description="Pro residues" evidence="1">
    <location>
        <begin position="149"/>
        <end position="166"/>
    </location>
</feature>
<keyword evidence="3" id="KW-1185">Reference proteome</keyword>
<comment type="caution">
    <text evidence="2">The sequence shown here is derived from an EMBL/GenBank/DDBJ whole genome shotgun (WGS) entry which is preliminary data.</text>
</comment>
<feature type="compositionally biased region" description="Basic residues" evidence="1">
    <location>
        <begin position="1"/>
        <end position="11"/>
    </location>
</feature>
<name>A0ABQ8FX09_9PEZI</name>
<gene>
    <name evidence="2" type="ORF">B0J12DRAFT_316916</name>
</gene>
<feature type="compositionally biased region" description="Low complexity" evidence="1">
    <location>
        <begin position="42"/>
        <end position="64"/>
    </location>
</feature>
<dbReference type="EMBL" id="JAGTJR010000044">
    <property type="protein sequence ID" value="KAH7030462.1"/>
    <property type="molecule type" value="Genomic_DNA"/>
</dbReference>
<evidence type="ECO:0000313" key="2">
    <source>
        <dbReference type="EMBL" id="KAH7030462.1"/>
    </source>
</evidence>
<protein>
    <submittedName>
        <fullName evidence="2">Uncharacterized protein</fullName>
    </submittedName>
</protein>
<evidence type="ECO:0000313" key="3">
    <source>
        <dbReference type="Proteomes" id="UP000774617"/>
    </source>
</evidence>
<proteinExistence type="predicted"/>
<sequence length="166" mass="18360">MREARWRRRACYKLAGSTRQQRGPDGASDKHGRAGRLTHGISPSKPAPSSSSRTSRPPARPSAAIHQSALVPAMALRAQPRTSASEWRSRRRRRHSSHSCELTEPTTSAPSSRKPPLPTIDFRLICPFDRLPRATRSSCPRPHRRTGPPAKPPARARPPASPFPPH</sequence>